<dbReference type="OrthoDB" id="3547690at2759"/>
<evidence type="ECO:0000313" key="1">
    <source>
        <dbReference type="EMBL" id="APA10420.1"/>
    </source>
</evidence>
<evidence type="ECO:0000313" key="2">
    <source>
        <dbReference type="Proteomes" id="UP000177798"/>
    </source>
</evidence>
<dbReference type="Proteomes" id="UP000177798">
    <property type="component" value="Chromosome 6"/>
</dbReference>
<organism evidence="1 2">
    <name type="scientific">Sclerotinia sclerotiorum (strain ATCC 18683 / 1980 / Ss-1)</name>
    <name type="common">White mold</name>
    <name type="synonym">Whetzelinia sclerotiorum</name>
    <dbReference type="NCBI Taxonomy" id="665079"/>
    <lineage>
        <taxon>Eukaryota</taxon>
        <taxon>Fungi</taxon>
        <taxon>Dikarya</taxon>
        <taxon>Ascomycota</taxon>
        <taxon>Pezizomycotina</taxon>
        <taxon>Leotiomycetes</taxon>
        <taxon>Helotiales</taxon>
        <taxon>Sclerotiniaceae</taxon>
        <taxon>Sclerotinia</taxon>
    </lineage>
</organism>
<sequence>MALNSALVVPKENLARKHENINNVELSSSMIVELTKPEEFVPADGTDSGLSLFDCTISSGRHVLATIPKDILHDLQSLGSQFSASAEIHVMSSSTKEEAKERPACQYHSRIFQRPVSMDIVHKDRDIQERYLFESPGRQYAVFYRVGTEYLSTSRNCTCCSVHDFHL</sequence>
<dbReference type="EMBL" id="CP017819">
    <property type="protein sequence ID" value="APA10420.1"/>
    <property type="molecule type" value="Genomic_DNA"/>
</dbReference>
<accession>A0A1D9Q632</accession>
<name>A0A1D9Q632_SCLS1</name>
<protein>
    <submittedName>
        <fullName evidence="1">Uncharacterized protein</fullName>
    </submittedName>
</protein>
<proteinExistence type="predicted"/>
<dbReference type="KEGG" id="ssl:SS1G_07092"/>
<gene>
    <name evidence="1" type="ORF">sscle_06g051900</name>
</gene>
<dbReference type="RefSeq" id="XP_001591646.1">
    <property type="nucleotide sequence ID" value="XM_001591596.1"/>
</dbReference>
<reference evidence="2" key="1">
    <citation type="journal article" date="2017" name="Genome Biol. Evol.">
        <title>The complete genome sequence of the phytopathogenic fungus Sclerotinia sclerotiorum reveals insights into the genome architecture of broad host range pathogens.</title>
        <authorList>
            <person name="Derbyshire M."/>
            <person name="Denton-Giles M."/>
            <person name="Hegedus D."/>
            <person name="Seifbarghy S."/>
            <person name="Rollins J."/>
            <person name="van Kan J."/>
            <person name="Seidl M.F."/>
            <person name="Faino L."/>
            <person name="Mbengue M."/>
            <person name="Navaud O."/>
            <person name="Raffaele S."/>
            <person name="Hammond-Kosack K."/>
            <person name="Heard S."/>
            <person name="Oliver R."/>
        </authorList>
    </citation>
    <scope>NUCLEOTIDE SEQUENCE [LARGE SCALE GENOMIC DNA]</scope>
    <source>
        <strain evidence="2">ATCC 18683 / 1980 / Ss-1</strain>
    </source>
</reference>
<dbReference type="VEuPathDB" id="FungiDB:sscle_06g051900"/>
<dbReference type="AlphaFoldDB" id="A0A1D9Q632"/>